<dbReference type="Pfam" id="PF13286">
    <property type="entry name" value="HD_assoc"/>
    <property type="match status" value="1"/>
</dbReference>
<dbReference type="PANTHER" id="PTHR11373">
    <property type="entry name" value="DEOXYNUCLEOSIDE TRIPHOSPHATE TRIPHOSPHOHYDROLASE"/>
    <property type="match status" value="1"/>
</dbReference>
<dbReference type="GO" id="GO:0008832">
    <property type="term" value="F:dGTPase activity"/>
    <property type="evidence" value="ECO:0007669"/>
    <property type="project" value="TreeGrafter"/>
</dbReference>
<dbReference type="GO" id="GO:0006203">
    <property type="term" value="P:dGTP catabolic process"/>
    <property type="evidence" value="ECO:0007669"/>
    <property type="project" value="TreeGrafter"/>
</dbReference>
<dbReference type="InterPro" id="IPR006674">
    <property type="entry name" value="HD_domain"/>
</dbReference>
<dbReference type="InterPro" id="IPR050135">
    <property type="entry name" value="dGTPase-like"/>
</dbReference>
<dbReference type="SMART" id="SM00471">
    <property type="entry name" value="HDc"/>
    <property type="match status" value="1"/>
</dbReference>
<dbReference type="Pfam" id="PF01966">
    <property type="entry name" value="HD"/>
    <property type="match status" value="1"/>
</dbReference>
<organism evidence="3">
    <name type="scientific">Caldithrix abyssi</name>
    <dbReference type="NCBI Taxonomy" id="187145"/>
    <lineage>
        <taxon>Bacteria</taxon>
        <taxon>Pseudomonadati</taxon>
        <taxon>Calditrichota</taxon>
        <taxon>Calditrichia</taxon>
        <taxon>Calditrichales</taxon>
        <taxon>Calditrichaceae</taxon>
        <taxon>Caldithrix</taxon>
    </lineage>
</organism>
<gene>
    <name evidence="3" type="ORF">ENJ10_02545</name>
</gene>
<dbReference type="AlphaFoldDB" id="A0A7V1PUE7"/>
<dbReference type="InterPro" id="IPR003607">
    <property type="entry name" value="HD/PDEase_dom"/>
</dbReference>
<evidence type="ECO:0000256" key="1">
    <source>
        <dbReference type="ARBA" id="ARBA00022801"/>
    </source>
</evidence>
<evidence type="ECO:0000313" key="3">
    <source>
        <dbReference type="EMBL" id="HED09542.1"/>
    </source>
</evidence>
<dbReference type="CDD" id="cd00077">
    <property type="entry name" value="HDc"/>
    <property type="match status" value="1"/>
</dbReference>
<accession>A0A7V1PUE7</accession>
<dbReference type="Gene3D" id="1.10.3210.10">
    <property type="entry name" value="Hypothetical protein af1432"/>
    <property type="match status" value="1"/>
</dbReference>
<proteinExistence type="predicted"/>
<dbReference type="InterPro" id="IPR026875">
    <property type="entry name" value="PHydrolase_assoc_dom"/>
</dbReference>
<sequence length="392" mass="44501">MTESKMLQQIAQKTEKREDGLMAAYATRNSEAVRRSAEPVPRYRPPFAIDRDRIMYSGAFRRYTGKTQVVYFASLLDEQLTSRSLHTISVAQIAKTIGRMLSLNQDLIEAIALGHDLGHPPFGHDGEKFLSKQSRERGLGLFHHNIQSLRTVDVITKGGQGLNLTFQTRDGIISHNGEVNDSILEPFPEKNETHIREYIEAMEAGEKVDTRPQTMEGCVVRITDTIAYIGQDIEDAIRIGLVKRESLPEPATSVLGNSNGTIIETLVNDVVTMSYGKKYVRFSEKIAGALFELKDFNYKFIYGSPRLKTNHVKIENGFRLLFAHFMDDLENSRRDSEIFTHFLDTKNEKYLAENKPELLVRDFIAGMTDRYFTQLLKKIVIPDISGFELTKG</sequence>
<name>A0A7V1PUE7_CALAY</name>
<feature type="domain" description="HD" evidence="2">
    <location>
        <begin position="83"/>
        <end position="229"/>
    </location>
</feature>
<dbReference type="PROSITE" id="PS51831">
    <property type="entry name" value="HD"/>
    <property type="match status" value="1"/>
</dbReference>
<evidence type="ECO:0000259" key="2">
    <source>
        <dbReference type="PROSITE" id="PS51831"/>
    </source>
</evidence>
<comment type="caution">
    <text evidence="3">The sequence shown here is derived from an EMBL/GenBank/DDBJ whole genome shotgun (WGS) entry which is preliminary data.</text>
</comment>
<protein>
    <submittedName>
        <fullName evidence="3">HD domain-containing protein</fullName>
    </submittedName>
</protein>
<keyword evidence="1" id="KW-0378">Hydrolase</keyword>
<dbReference type="PANTHER" id="PTHR11373:SF43">
    <property type="entry name" value="DEOXYGUANOSINETRIPHOSPHATE TRIPHOSPHOHYDROLASE-LIKE PROTEIN"/>
    <property type="match status" value="1"/>
</dbReference>
<dbReference type="EMBL" id="DRLD01000068">
    <property type="protein sequence ID" value="HED09542.1"/>
    <property type="molecule type" value="Genomic_DNA"/>
</dbReference>
<dbReference type="Proteomes" id="UP000886005">
    <property type="component" value="Unassembled WGS sequence"/>
</dbReference>
<reference evidence="3" key="1">
    <citation type="journal article" date="2020" name="mSystems">
        <title>Genome- and Community-Level Interaction Insights into Carbon Utilization and Element Cycling Functions of Hydrothermarchaeota in Hydrothermal Sediment.</title>
        <authorList>
            <person name="Zhou Z."/>
            <person name="Liu Y."/>
            <person name="Xu W."/>
            <person name="Pan J."/>
            <person name="Luo Z.H."/>
            <person name="Li M."/>
        </authorList>
    </citation>
    <scope>NUCLEOTIDE SEQUENCE [LARGE SCALE GENOMIC DNA]</scope>
    <source>
        <strain evidence="3">HyVt-456</strain>
    </source>
</reference>
<dbReference type="SUPFAM" id="SSF109604">
    <property type="entry name" value="HD-domain/PDEase-like"/>
    <property type="match status" value="1"/>
</dbReference>